<dbReference type="eggNOG" id="COG1200">
    <property type="taxonomic scope" value="Bacteria"/>
</dbReference>
<dbReference type="NCBIfam" id="NF008168">
    <property type="entry name" value="PRK10917.2-2"/>
    <property type="match status" value="1"/>
</dbReference>
<dbReference type="SUPFAM" id="SSF50249">
    <property type="entry name" value="Nucleic acid-binding proteins"/>
    <property type="match status" value="1"/>
</dbReference>
<evidence type="ECO:0000256" key="13">
    <source>
        <dbReference type="RuleBase" id="RU363016"/>
    </source>
</evidence>
<keyword evidence="4 13" id="KW-0378">Hydrolase</keyword>
<dbReference type="NCBIfam" id="NF008164">
    <property type="entry name" value="PRK10917.1-2"/>
    <property type="match status" value="1"/>
</dbReference>
<dbReference type="InterPro" id="IPR011545">
    <property type="entry name" value="DEAD/DEAH_box_helicase_dom"/>
</dbReference>
<keyword evidence="8 13" id="KW-0233">DNA recombination</keyword>
<dbReference type="Proteomes" id="UP000016762">
    <property type="component" value="Unassembled WGS sequence"/>
</dbReference>
<dbReference type="EC" id="5.6.2.4" evidence="13"/>
<dbReference type="PANTHER" id="PTHR47964:SF1">
    <property type="entry name" value="ATP-DEPENDENT DNA HELICASE HOMOLOG RECG, CHLOROPLASTIC"/>
    <property type="match status" value="1"/>
</dbReference>
<accession>U2XQM6</accession>
<keyword evidence="16" id="KW-0560">Oxidoreductase</keyword>
<feature type="domain" description="Helicase C-terminal" evidence="15">
    <location>
        <begin position="440"/>
        <end position="599"/>
    </location>
</feature>
<dbReference type="GO" id="GO:0006281">
    <property type="term" value="P:DNA repair"/>
    <property type="evidence" value="ECO:0007669"/>
    <property type="project" value="UniProtKB-UniRule"/>
</dbReference>
<dbReference type="InterPro" id="IPR001650">
    <property type="entry name" value="Helicase_C-like"/>
</dbReference>
<dbReference type="NCBIfam" id="NF008165">
    <property type="entry name" value="PRK10917.1-3"/>
    <property type="match status" value="1"/>
</dbReference>
<evidence type="ECO:0000256" key="7">
    <source>
        <dbReference type="ARBA" id="ARBA00023125"/>
    </source>
</evidence>
<keyword evidence="2 13" id="KW-0547">Nucleotide-binding</keyword>
<keyword evidence="17" id="KW-1185">Reference proteome</keyword>
<dbReference type="GO" id="GO:0043138">
    <property type="term" value="F:3'-5' DNA helicase activity"/>
    <property type="evidence" value="ECO:0007669"/>
    <property type="project" value="UniProtKB-EC"/>
</dbReference>
<evidence type="ECO:0000256" key="6">
    <source>
        <dbReference type="ARBA" id="ARBA00022840"/>
    </source>
</evidence>
<dbReference type="PANTHER" id="PTHR47964">
    <property type="entry name" value="ATP-DEPENDENT DNA HELICASE HOMOLOG RECG, CHLOROPLASTIC"/>
    <property type="match status" value="1"/>
</dbReference>
<evidence type="ECO:0000256" key="5">
    <source>
        <dbReference type="ARBA" id="ARBA00022806"/>
    </source>
</evidence>
<dbReference type="PROSITE" id="PS51194">
    <property type="entry name" value="HELICASE_CTER"/>
    <property type="match status" value="1"/>
</dbReference>
<keyword evidence="3 13" id="KW-0227">DNA damage</keyword>
<comment type="catalytic activity">
    <reaction evidence="11 13">
        <text>Couples ATP hydrolysis with the unwinding of duplex DNA by translocating in the 3'-5' direction.</text>
        <dbReference type="EC" id="5.6.2.4"/>
    </reaction>
</comment>
<keyword evidence="9 13" id="KW-0234">DNA repair</keyword>
<evidence type="ECO:0000259" key="14">
    <source>
        <dbReference type="PROSITE" id="PS51192"/>
    </source>
</evidence>
<dbReference type="GO" id="GO:0003677">
    <property type="term" value="F:DNA binding"/>
    <property type="evidence" value="ECO:0007669"/>
    <property type="project" value="UniProtKB-KW"/>
</dbReference>
<dbReference type="Gene3D" id="3.40.50.300">
    <property type="entry name" value="P-loop containing nucleotide triphosphate hydrolases"/>
    <property type="match status" value="2"/>
</dbReference>
<comment type="function">
    <text evidence="13">Plays a critical role in recombination and DNA repair. Helps process Holliday junction intermediates to mature products by catalyzing branch migration. Has replication fork regression activity, unwinds stalled or blocked replication forks to make a HJ that can be resolved. Has a DNA unwinding activity characteristic of a DNA helicase with 3'-5' polarity.</text>
</comment>
<dbReference type="STRING" id="1397666.RS24_00366"/>
<gene>
    <name evidence="16" type="primary">tgt</name>
    <name evidence="16" type="ORF">RS24_00366</name>
</gene>
<dbReference type="InterPro" id="IPR014001">
    <property type="entry name" value="Helicase_ATP-bd"/>
</dbReference>
<comment type="similarity">
    <text evidence="1 13">Belongs to the helicase family. RecG subfamily.</text>
</comment>
<proteinExistence type="inferred from homology"/>
<dbReference type="GO" id="GO:0016887">
    <property type="term" value="F:ATP hydrolysis activity"/>
    <property type="evidence" value="ECO:0007669"/>
    <property type="project" value="RHEA"/>
</dbReference>
<evidence type="ECO:0000256" key="1">
    <source>
        <dbReference type="ARBA" id="ARBA00007504"/>
    </source>
</evidence>
<organism evidence="16 17">
    <name type="scientific">Candidatus Micropelagius thuwalensis</name>
    <dbReference type="NCBI Taxonomy" id="1397666"/>
    <lineage>
        <taxon>Bacteria</taxon>
        <taxon>Pseudomonadati</taxon>
        <taxon>Pseudomonadota</taxon>
        <taxon>Alphaproteobacteria</taxon>
        <taxon>PS1 clade</taxon>
        <taxon>Candidatus Micropelagius</taxon>
    </lineage>
</organism>
<keyword evidence="10" id="KW-0413">Isomerase</keyword>
<dbReference type="SUPFAM" id="SSF52540">
    <property type="entry name" value="P-loop containing nucleoside triphosphate hydrolases"/>
    <property type="match status" value="2"/>
</dbReference>
<dbReference type="CDD" id="cd17992">
    <property type="entry name" value="DEXHc_RecG"/>
    <property type="match status" value="1"/>
</dbReference>
<dbReference type="SMART" id="SM00487">
    <property type="entry name" value="DEXDc"/>
    <property type="match status" value="1"/>
</dbReference>
<keyword evidence="5 13" id="KW-0347">Helicase</keyword>
<dbReference type="CDD" id="cd04488">
    <property type="entry name" value="RecG_wedge_OBF"/>
    <property type="match status" value="1"/>
</dbReference>
<evidence type="ECO:0000256" key="10">
    <source>
        <dbReference type="ARBA" id="ARBA00023235"/>
    </source>
</evidence>
<dbReference type="GO" id="GO:0006310">
    <property type="term" value="P:DNA recombination"/>
    <property type="evidence" value="ECO:0007669"/>
    <property type="project" value="UniProtKB-UniRule"/>
</dbReference>
<evidence type="ECO:0000259" key="15">
    <source>
        <dbReference type="PROSITE" id="PS51194"/>
    </source>
</evidence>
<dbReference type="PROSITE" id="PS51192">
    <property type="entry name" value="HELICASE_ATP_BIND_1"/>
    <property type="match status" value="1"/>
</dbReference>
<dbReference type="Pfam" id="PF00270">
    <property type="entry name" value="DEAD"/>
    <property type="match status" value="1"/>
</dbReference>
<evidence type="ECO:0000256" key="4">
    <source>
        <dbReference type="ARBA" id="ARBA00022801"/>
    </source>
</evidence>
<dbReference type="GO" id="GO:0016740">
    <property type="term" value="F:transferase activity"/>
    <property type="evidence" value="ECO:0007669"/>
    <property type="project" value="UniProtKB-KW"/>
</dbReference>
<dbReference type="Pfam" id="PF19833">
    <property type="entry name" value="RecG_dom3_C"/>
    <property type="match status" value="1"/>
</dbReference>
<reference evidence="16 17" key="1">
    <citation type="journal article" date="2014" name="FEMS Microbiol. Ecol.">
        <title>Genomic differentiation among two strains of the PS1 clade isolated from geographically separated marine habitats.</title>
        <authorList>
            <person name="Jimenez-Infante F."/>
            <person name="Ngugi D.K."/>
            <person name="Alam I."/>
            <person name="Rashid M."/>
            <person name="Baalawi W."/>
            <person name="Kamau A.A."/>
            <person name="Bajic V.B."/>
            <person name="Stingl U."/>
        </authorList>
    </citation>
    <scope>NUCLEOTIDE SEQUENCE [LARGE SCALE GENOMIC DNA]</scope>
    <source>
        <strain evidence="16 17">RS24</strain>
    </source>
</reference>
<evidence type="ECO:0000313" key="17">
    <source>
        <dbReference type="Proteomes" id="UP000016762"/>
    </source>
</evidence>
<evidence type="ECO:0000256" key="9">
    <source>
        <dbReference type="ARBA" id="ARBA00023204"/>
    </source>
</evidence>
<dbReference type="GO" id="GO:0016491">
    <property type="term" value="F:oxidoreductase activity"/>
    <property type="evidence" value="ECO:0007669"/>
    <property type="project" value="UniProtKB-KW"/>
</dbReference>
<evidence type="ECO:0000256" key="8">
    <source>
        <dbReference type="ARBA" id="ARBA00023172"/>
    </source>
</evidence>
<dbReference type="InterPro" id="IPR045562">
    <property type="entry name" value="RecG_dom3_C"/>
</dbReference>
<dbReference type="InterPro" id="IPR012340">
    <property type="entry name" value="NA-bd_OB-fold"/>
</dbReference>
<dbReference type="Gene3D" id="2.40.50.140">
    <property type="entry name" value="Nucleic acid-binding proteins"/>
    <property type="match status" value="1"/>
</dbReference>
<keyword evidence="7" id="KW-0238">DNA-binding</keyword>
<dbReference type="SMART" id="SM00490">
    <property type="entry name" value="HELICc"/>
    <property type="match status" value="1"/>
</dbReference>
<name>U2XQM6_9PROT</name>
<dbReference type="InterPro" id="IPR027417">
    <property type="entry name" value="P-loop_NTPase"/>
</dbReference>
<comment type="catalytic activity">
    <reaction evidence="12 13">
        <text>ATP + H2O = ADP + phosphate + H(+)</text>
        <dbReference type="Rhea" id="RHEA:13065"/>
        <dbReference type="ChEBI" id="CHEBI:15377"/>
        <dbReference type="ChEBI" id="CHEBI:15378"/>
        <dbReference type="ChEBI" id="CHEBI:30616"/>
        <dbReference type="ChEBI" id="CHEBI:43474"/>
        <dbReference type="ChEBI" id="CHEBI:456216"/>
        <dbReference type="EC" id="5.6.2.4"/>
    </reaction>
</comment>
<keyword evidence="6 13" id="KW-0067">ATP-binding</keyword>
<comment type="caution">
    <text evidence="16">The sequence shown here is derived from an EMBL/GenBank/DDBJ whole genome shotgun (WGS) entry which is preliminary data.</text>
</comment>
<evidence type="ECO:0000256" key="2">
    <source>
        <dbReference type="ARBA" id="ARBA00022741"/>
    </source>
</evidence>
<dbReference type="GO" id="GO:0005524">
    <property type="term" value="F:ATP binding"/>
    <property type="evidence" value="ECO:0007669"/>
    <property type="project" value="UniProtKB-KW"/>
</dbReference>
<dbReference type="PATRIC" id="fig|1397666.3.peg.340"/>
<keyword evidence="16" id="KW-0808">Transferase</keyword>
<evidence type="ECO:0000256" key="12">
    <source>
        <dbReference type="ARBA" id="ARBA00048988"/>
    </source>
</evidence>
<dbReference type="EMBL" id="AWXE01000001">
    <property type="protein sequence ID" value="ERL47427.1"/>
    <property type="molecule type" value="Genomic_DNA"/>
</dbReference>
<dbReference type="Pfam" id="PF00271">
    <property type="entry name" value="Helicase_C"/>
    <property type="match status" value="1"/>
</dbReference>
<dbReference type="AlphaFoldDB" id="U2XQM6"/>
<evidence type="ECO:0000256" key="11">
    <source>
        <dbReference type="ARBA" id="ARBA00034617"/>
    </source>
</evidence>
<evidence type="ECO:0000256" key="3">
    <source>
        <dbReference type="ARBA" id="ARBA00022763"/>
    </source>
</evidence>
<protein>
    <recommendedName>
        <fullName evidence="13">ATP-dependent DNA helicase RecG</fullName>
        <ecNumber evidence="13">5.6.2.4</ecNumber>
    </recommendedName>
</protein>
<dbReference type="NCBIfam" id="TIGR00643">
    <property type="entry name" value="recG"/>
    <property type="match status" value="1"/>
</dbReference>
<feature type="domain" description="Helicase ATP-binding" evidence="14">
    <location>
        <begin position="260"/>
        <end position="421"/>
    </location>
</feature>
<dbReference type="InterPro" id="IPR047112">
    <property type="entry name" value="RecG/Mfd"/>
</dbReference>
<dbReference type="InterPro" id="IPR004609">
    <property type="entry name" value="ATP-dep_DNA_helicase_RecG"/>
</dbReference>
<sequence length="673" mass="75510">MSALLEKLCGPAPIDLCLHLPSGIIDRCYQPTIQDAEDNRIATFEIVVEKHNAPPRKYRRAPYKILCSHETGYLTLIYFNAKADWLSRSLPVGKRRIVSGRVERFRDTLQMVHPDHVLTLEEFEKMPLIEPVYPMTAGVTSKPLYKAVRGALAHLPEVDEWQDKEWLKRQNWPSWKAALLAAHAPNGTENLRPDDINRQRLAYDELLANQLALGLVRSQRRSKPGRILMGTGELKSSLLKELPFTLTSSQELVLKEIFEDLQSDQRMLRLLQGDVGSGKTIIALLSMLHAVESGTQAVLMAPTEILARQHAETIMPLCDAINIRVELLTGRDKGIKREEKLSGFSQGETHIAIGTHALFQEDVIFENLGMVVVDEQHRFGVHQRMRLSAKGQGTDVLVMTATPIPRTLTLAAYGDMDVSRLTEKPAGRQPIETTLIDVTRIDEVLAGLKRQIEKKSRIYWVCPLVEESEMLDLAAAEARFEDLKAVFGARVGIVHGKMKSTDKDKIMAQFQAGDIELLVSTTVIEVGVNAPEATIMVIEHAERFGLAQLHQLRGRVGRGADKSFCILLYRTPLSETAKARLKIMRETEDGFLIAEEDLRLRGAGELLGTRQSGLPHFRLVNLDSHSGMLPAIHDDARYILETDPKLTSPRGEALRLLLYLFRRDEAIRLLESG</sequence>
<evidence type="ECO:0000313" key="16">
    <source>
        <dbReference type="EMBL" id="ERL47427.1"/>
    </source>
</evidence>